<evidence type="ECO:0000256" key="6">
    <source>
        <dbReference type="RuleBase" id="RU362062"/>
    </source>
</evidence>
<dbReference type="OrthoDB" id="9794148at2"/>
<dbReference type="PANTHER" id="PTHR30435:SF29">
    <property type="entry name" value="FLAGELLAR BASAL-BODY ROD PROTEIN FLGC"/>
    <property type="match status" value="1"/>
</dbReference>
<dbReference type="InterPro" id="IPR001444">
    <property type="entry name" value="Flag_bb_rod_N"/>
</dbReference>
<dbReference type="PROSITE" id="PS00588">
    <property type="entry name" value="FLAGELLA_BB_ROD"/>
    <property type="match status" value="1"/>
</dbReference>
<dbReference type="EMBL" id="FOGN01000005">
    <property type="protein sequence ID" value="SES19350.1"/>
    <property type="molecule type" value="Genomic_DNA"/>
</dbReference>
<dbReference type="Pfam" id="PF06429">
    <property type="entry name" value="Flg_bbr_C"/>
    <property type="match status" value="1"/>
</dbReference>
<keyword evidence="10" id="KW-0282">Flagellum</keyword>
<dbReference type="EMBL" id="FOUA01000005">
    <property type="protein sequence ID" value="SFM16573.1"/>
    <property type="molecule type" value="Genomic_DNA"/>
</dbReference>
<comment type="subcellular location">
    <subcellularLocation>
        <location evidence="1 6">Bacterial flagellum basal body</location>
    </subcellularLocation>
</comment>
<dbReference type="NCBIfam" id="TIGR01395">
    <property type="entry name" value="FlgC"/>
    <property type="match status" value="1"/>
</dbReference>
<evidence type="ECO:0000313" key="10">
    <source>
        <dbReference type="EMBL" id="SFM16573.1"/>
    </source>
</evidence>
<evidence type="ECO:0000256" key="1">
    <source>
        <dbReference type="ARBA" id="ARBA00004117"/>
    </source>
</evidence>
<dbReference type="GO" id="GO:0030694">
    <property type="term" value="C:bacterial-type flagellum basal body, rod"/>
    <property type="evidence" value="ECO:0007669"/>
    <property type="project" value="UniProtKB-UniRule"/>
</dbReference>
<organism evidence="10 11">
    <name type="scientific">Halopseudomonas bauzanensis</name>
    <dbReference type="NCBI Taxonomy" id="653930"/>
    <lineage>
        <taxon>Bacteria</taxon>
        <taxon>Pseudomonadati</taxon>
        <taxon>Pseudomonadota</taxon>
        <taxon>Gammaproteobacteria</taxon>
        <taxon>Pseudomonadales</taxon>
        <taxon>Pseudomonadaceae</taxon>
        <taxon>Halopseudomonas</taxon>
    </lineage>
</organism>
<reference evidence="11 12" key="1">
    <citation type="submission" date="2016-10" db="EMBL/GenBank/DDBJ databases">
        <authorList>
            <person name="de Groot N.N."/>
        </authorList>
    </citation>
    <scope>NUCLEOTIDE SEQUENCE [LARGE SCALE GENOMIC DNA]</scope>
    <source>
        <strain evidence="10 11">CGMCC 1.9095</strain>
        <strain evidence="9 12">DSM 22558</strain>
    </source>
</reference>
<keyword evidence="10" id="KW-0969">Cilium</keyword>
<feature type="domain" description="Flagellar basal-body/hook protein C-terminal" evidence="8">
    <location>
        <begin position="104"/>
        <end position="148"/>
    </location>
</feature>
<dbReference type="STRING" id="653930.SAMN05216589_2640"/>
<sequence length="150" mass="16252">MSLNQVFDIAGSGMNAQSLRLNTVASNMANAETVSSSIDQTYRARQAVFATVFNEQQAMGDSLGGSLFAPTDQAGQGVQVLGVVESDAELQSRYEPDHPMANEEGYVFYPNVNVVEEMANMMAASRAYQTNVEIMNTAKTMLQRVLTLGQ</sequence>
<dbReference type="InterPro" id="IPR010930">
    <property type="entry name" value="Flg_bb/hook_C_dom"/>
</dbReference>
<evidence type="ECO:0000256" key="2">
    <source>
        <dbReference type="ARBA" id="ARBA00009677"/>
    </source>
</evidence>
<evidence type="ECO:0000256" key="5">
    <source>
        <dbReference type="ARBA" id="ARBA00025933"/>
    </source>
</evidence>
<dbReference type="AlphaFoldDB" id="A0A1I4NN41"/>
<accession>A0A1I4NN41</accession>
<keyword evidence="10" id="KW-0966">Cell projection</keyword>
<dbReference type="Pfam" id="PF00460">
    <property type="entry name" value="Flg_bb_rod"/>
    <property type="match status" value="1"/>
</dbReference>
<dbReference type="RefSeq" id="WP_074780451.1">
    <property type="nucleotide sequence ID" value="NZ_FOGN01000005.1"/>
</dbReference>
<name>A0A1I4NN41_9GAMM</name>
<evidence type="ECO:0000313" key="11">
    <source>
        <dbReference type="Proteomes" id="UP000186599"/>
    </source>
</evidence>
<gene>
    <name evidence="10" type="ORF">SAMN04487855_2579</name>
    <name evidence="9" type="ORF">SAMN05216589_2640</name>
</gene>
<dbReference type="Proteomes" id="UP000186904">
    <property type="component" value="Unassembled WGS sequence"/>
</dbReference>
<keyword evidence="11" id="KW-1185">Reference proteome</keyword>
<evidence type="ECO:0000256" key="4">
    <source>
        <dbReference type="ARBA" id="ARBA00023143"/>
    </source>
</evidence>
<dbReference type="InterPro" id="IPR006299">
    <property type="entry name" value="FlgC"/>
</dbReference>
<evidence type="ECO:0000313" key="9">
    <source>
        <dbReference type="EMBL" id="SES19350.1"/>
    </source>
</evidence>
<dbReference type="PANTHER" id="PTHR30435">
    <property type="entry name" value="FLAGELLAR PROTEIN"/>
    <property type="match status" value="1"/>
</dbReference>
<evidence type="ECO:0000259" key="7">
    <source>
        <dbReference type="Pfam" id="PF00460"/>
    </source>
</evidence>
<evidence type="ECO:0000256" key="3">
    <source>
        <dbReference type="ARBA" id="ARBA00017941"/>
    </source>
</evidence>
<comment type="similarity">
    <text evidence="2">Belongs to the flagella basal body rod proteins family.</text>
</comment>
<keyword evidence="4 6" id="KW-0975">Bacterial flagellum</keyword>
<feature type="domain" description="Flagellar basal body rod protein N-terminal" evidence="7">
    <location>
        <begin position="8"/>
        <end position="34"/>
    </location>
</feature>
<evidence type="ECO:0000259" key="8">
    <source>
        <dbReference type="Pfam" id="PF06429"/>
    </source>
</evidence>
<proteinExistence type="inferred from homology"/>
<comment type="subunit">
    <text evidence="5 6">The basal body constitutes a major portion of the flagellar organelle and consists of four rings (L,P,S, and M) mounted on a central rod. The rod consists of about 26 subunits of FlgG in the distal portion, and FlgB, FlgC and FlgF are thought to build up the proximal portion of the rod with about 6 subunits each.</text>
</comment>
<dbReference type="Proteomes" id="UP000186599">
    <property type="component" value="Unassembled WGS sequence"/>
</dbReference>
<dbReference type="GO" id="GO:0071978">
    <property type="term" value="P:bacterial-type flagellum-dependent swarming motility"/>
    <property type="evidence" value="ECO:0007669"/>
    <property type="project" value="TreeGrafter"/>
</dbReference>
<protein>
    <recommendedName>
        <fullName evidence="3 6">Flagellar basal-body rod protein FlgC</fullName>
    </recommendedName>
</protein>
<evidence type="ECO:0000313" key="12">
    <source>
        <dbReference type="Proteomes" id="UP000186904"/>
    </source>
</evidence>
<dbReference type="InterPro" id="IPR019776">
    <property type="entry name" value="Flagellar_basal_body_rod_CS"/>
</dbReference>